<evidence type="ECO:0000256" key="1">
    <source>
        <dbReference type="ARBA" id="ARBA00009943"/>
    </source>
</evidence>
<keyword evidence="2" id="KW-0808">Transferase</keyword>
<reference evidence="8 9" key="1">
    <citation type="submission" date="2018-01" db="EMBL/GenBank/DDBJ databases">
        <title>Whole genome sequence of Melissococcus plutonius DAT561.</title>
        <authorList>
            <person name="Okumura K."/>
            <person name="Takamatsu D."/>
            <person name="Okura M."/>
        </authorList>
    </citation>
    <scope>NUCLEOTIDE SEQUENCE [LARGE SCALE GENOMIC DNA]</scope>
    <source>
        <strain evidence="8 9">DAT561</strain>
    </source>
</reference>
<proteinExistence type="inferred from homology"/>
<dbReference type="PROSITE" id="PS51191">
    <property type="entry name" value="FEMABX"/>
    <property type="match status" value="1"/>
</dbReference>
<dbReference type="GO" id="GO:0071555">
    <property type="term" value="P:cell wall organization"/>
    <property type="evidence" value="ECO:0007669"/>
    <property type="project" value="UniProtKB-KW"/>
</dbReference>
<dbReference type="GO" id="GO:0016755">
    <property type="term" value="F:aminoacyltransferase activity"/>
    <property type="evidence" value="ECO:0007669"/>
    <property type="project" value="InterPro"/>
</dbReference>
<evidence type="ECO:0000313" key="9">
    <source>
        <dbReference type="Proteomes" id="UP000269226"/>
    </source>
</evidence>
<dbReference type="PANTHER" id="PTHR36174:SF1">
    <property type="entry name" value="LIPID II:GLYCINE GLYCYLTRANSFERASE"/>
    <property type="match status" value="1"/>
</dbReference>
<evidence type="ECO:0000256" key="4">
    <source>
        <dbReference type="ARBA" id="ARBA00022984"/>
    </source>
</evidence>
<gene>
    <name evidence="8" type="ORF">DAT561_0449</name>
</gene>
<evidence type="ECO:0000256" key="2">
    <source>
        <dbReference type="ARBA" id="ARBA00022679"/>
    </source>
</evidence>
<keyword evidence="4" id="KW-0573">Peptidoglycan synthesis</keyword>
<protein>
    <submittedName>
        <fullName evidence="8">tRNA-dependent lipid II--L-alanine ligase</fullName>
    </submittedName>
</protein>
<sequence>MYEFKIGICATEHDNFVKENPLCNLLQSSAWAQVKDNWRSEIIGVYDEGVLVASALVLIRPLPMHFTMLYTPRGPVMDYNNAELVRFFMLNLKKYGKKQHALFIKLDPPIHYKDFQLGEEQTSHASADTIIQHLKESGAIHQGLTMNMKETIQPRFQANIYCENFTDEKLPKNTKKMMKIAEKKGVTIRLGQEEVVDDFAKIIQLTTERQHISLRNSDYFKKLLTIYPESAFIMLAEVNLKERYEETKKRYEVNQMELAKLKENQVKKRHNLEELETSLTREIGELEESMAYSGDTAVIAGALAVTFGSTSEILYAGMDEKYKRYMPAYLTWYYAISECFVRGCKTCNMGGLEGSLNDGLIKFKANFNPTINEFIGEFDLPVNRLLFKASEYAYKMKKQKK</sequence>
<dbReference type="AlphaFoldDB" id="A0A2Z5Y198"/>
<keyword evidence="7" id="KW-0175">Coiled coil</keyword>
<dbReference type="GO" id="GO:0008360">
    <property type="term" value="P:regulation of cell shape"/>
    <property type="evidence" value="ECO:0007669"/>
    <property type="project" value="UniProtKB-KW"/>
</dbReference>
<dbReference type="SUPFAM" id="SSF55729">
    <property type="entry name" value="Acyl-CoA N-acyltransferases (Nat)"/>
    <property type="match status" value="2"/>
</dbReference>
<keyword evidence="6" id="KW-0961">Cell wall biogenesis/degradation</keyword>
<keyword evidence="8" id="KW-0436">Ligase</keyword>
<dbReference type="Pfam" id="PF02388">
    <property type="entry name" value="FemAB"/>
    <property type="match status" value="1"/>
</dbReference>
<dbReference type="Gene3D" id="1.20.58.90">
    <property type="match status" value="1"/>
</dbReference>
<dbReference type="InterPro" id="IPR003447">
    <property type="entry name" value="FEMABX"/>
</dbReference>
<evidence type="ECO:0000256" key="6">
    <source>
        <dbReference type="ARBA" id="ARBA00023316"/>
    </source>
</evidence>
<keyword evidence="5" id="KW-0012">Acyltransferase</keyword>
<feature type="coiled-coil region" evidence="7">
    <location>
        <begin position="241"/>
        <end position="289"/>
    </location>
</feature>
<dbReference type="RefSeq" id="WP_015694641.1">
    <property type="nucleotide sequence ID" value="NZ_AP018492.1"/>
</dbReference>
<comment type="similarity">
    <text evidence="1">Belongs to the FemABX family.</text>
</comment>
<dbReference type="InterPro" id="IPR050644">
    <property type="entry name" value="PG_Glycine_Bridge_Synth"/>
</dbReference>
<dbReference type="Proteomes" id="UP000269226">
    <property type="component" value="Chromosome"/>
</dbReference>
<organism evidence="8 9">
    <name type="scientific">Melissococcus plutonius</name>
    <dbReference type="NCBI Taxonomy" id="33970"/>
    <lineage>
        <taxon>Bacteria</taxon>
        <taxon>Bacillati</taxon>
        <taxon>Bacillota</taxon>
        <taxon>Bacilli</taxon>
        <taxon>Lactobacillales</taxon>
        <taxon>Enterococcaceae</taxon>
        <taxon>Melissococcus</taxon>
    </lineage>
</organism>
<accession>A0A2Z5Y198</accession>
<keyword evidence="3" id="KW-0133">Cell shape</keyword>
<dbReference type="GO" id="GO:0009252">
    <property type="term" value="P:peptidoglycan biosynthetic process"/>
    <property type="evidence" value="ECO:0007669"/>
    <property type="project" value="UniProtKB-KW"/>
</dbReference>
<name>A0A2Z5Y198_9ENTE</name>
<evidence type="ECO:0000256" key="7">
    <source>
        <dbReference type="SAM" id="Coils"/>
    </source>
</evidence>
<dbReference type="InterPro" id="IPR016181">
    <property type="entry name" value="Acyl_CoA_acyltransferase"/>
</dbReference>
<evidence type="ECO:0000313" key="8">
    <source>
        <dbReference type="EMBL" id="BBC60586.1"/>
    </source>
</evidence>
<dbReference type="PANTHER" id="PTHR36174">
    <property type="entry name" value="LIPID II:GLYCINE GLYCYLTRANSFERASE"/>
    <property type="match status" value="1"/>
</dbReference>
<dbReference type="Gene3D" id="3.40.630.30">
    <property type="match status" value="2"/>
</dbReference>
<dbReference type="EMBL" id="AP018492">
    <property type="protein sequence ID" value="BBC60586.1"/>
    <property type="molecule type" value="Genomic_DNA"/>
</dbReference>
<evidence type="ECO:0000256" key="3">
    <source>
        <dbReference type="ARBA" id="ARBA00022960"/>
    </source>
</evidence>
<dbReference type="GeneID" id="57043009"/>
<dbReference type="GO" id="GO:0016874">
    <property type="term" value="F:ligase activity"/>
    <property type="evidence" value="ECO:0007669"/>
    <property type="project" value="UniProtKB-KW"/>
</dbReference>
<evidence type="ECO:0000256" key="5">
    <source>
        <dbReference type="ARBA" id="ARBA00023315"/>
    </source>
</evidence>